<gene>
    <name evidence="2" type="ORF">CLP_2688</name>
</gene>
<keyword evidence="1" id="KW-0472">Membrane</keyword>
<organism evidence="2 3">
    <name type="scientific">Clostridium butyricum E4 str. BoNT E BL5262</name>
    <dbReference type="NCBI Taxonomy" id="632245"/>
    <lineage>
        <taxon>Bacteria</taxon>
        <taxon>Bacillati</taxon>
        <taxon>Bacillota</taxon>
        <taxon>Clostridia</taxon>
        <taxon>Eubacteriales</taxon>
        <taxon>Clostridiaceae</taxon>
        <taxon>Clostridium</taxon>
    </lineage>
</organism>
<evidence type="ECO:0000256" key="1">
    <source>
        <dbReference type="SAM" id="Phobius"/>
    </source>
</evidence>
<reference evidence="2 3" key="1">
    <citation type="submission" date="2009-08" db="EMBL/GenBank/DDBJ databases">
        <authorList>
            <person name="Shrivastava S."/>
            <person name="Brinkac L.B."/>
            <person name="Brown J.L."/>
            <person name="Bruce D.B."/>
            <person name="Detter C."/>
            <person name="Green L.D."/>
            <person name="Munk C.A."/>
            <person name="Rogers Y.C."/>
            <person name="Tapia R."/>
            <person name="Sims D.R."/>
            <person name="Smith L.A."/>
            <person name="Smith T.J."/>
            <person name="Sutton G."/>
            <person name="Brettin T."/>
        </authorList>
    </citation>
    <scope>NUCLEOTIDE SEQUENCE [LARGE SCALE GENOMIC DNA]</scope>
    <source>
        <strain evidence="3">E4 str. BoNT E BL5262</strain>
    </source>
</reference>
<comment type="caution">
    <text evidence="2">The sequence shown here is derived from an EMBL/GenBank/DDBJ whole genome shotgun (WGS) entry which is preliminary data.</text>
</comment>
<keyword evidence="1" id="KW-0812">Transmembrane</keyword>
<feature type="transmembrane region" description="Helical" evidence="1">
    <location>
        <begin position="81"/>
        <end position="100"/>
    </location>
</feature>
<keyword evidence="1" id="KW-1133">Transmembrane helix</keyword>
<dbReference type="RefSeq" id="WP_003414582.1">
    <property type="nucleotide sequence ID" value="NZ_ACOM01000005.1"/>
</dbReference>
<keyword evidence="3" id="KW-1185">Reference proteome</keyword>
<evidence type="ECO:0000313" key="2">
    <source>
        <dbReference type="EMBL" id="EEP53446.1"/>
    </source>
</evidence>
<dbReference type="EMBL" id="ACOM01000005">
    <property type="protein sequence ID" value="EEP53446.1"/>
    <property type="molecule type" value="Genomic_DNA"/>
</dbReference>
<proteinExistence type="predicted"/>
<evidence type="ECO:0000313" key="3">
    <source>
        <dbReference type="Proteomes" id="UP000003081"/>
    </source>
</evidence>
<sequence>MSNLLRKIENIKVDGFDYIMAFDMESIEVFKDITGKGILMSLNDLSNMDDEVILYFIASTLRKKEDGKILGKKLFNGEYDLFALVINLFPVVLSIVNNGFPQPNKNQKKK</sequence>
<dbReference type="eggNOG" id="ENOG50327UQ">
    <property type="taxonomic scope" value="Bacteria"/>
</dbReference>
<name>C4IGZ4_CLOBU</name>
<dbReference type="HOGENOM" id="CLU_2205480_0_0_9"/>
<dbReference type="AlphaFoldDB" id="C4IGZ4"/>
<protein>
    <submittedName>
        <fullName evidence="2">Uncharacterized protein</fullName>
    </submittedName>
</protein>
<dbReference type="Proteomes" id="UP000003081">
    <property type="component" value="Unassembled WGS sequence"/>
</dbReference>
<accession>C4IGZ4</accession>